<gene>
    <name evidence="2" type="ORF">PSANT_00074</name>
</gene>
<dbReference type="Proteomes" id="UP000325008">
    <property type="component" value="Unassembled WGS sequence"/>
</dbReference>
<dbReference type="OrthoDB" id="10578214at2759"/>
<evidence type="ECO:0000313" key="2">
    <source>
        <dbReference type="EMBL" id="SPO42391.1"/>
    </source>
</evidence>
<comment type="caution">
    <text evidence="2">The sequence shown here is derived from an EMBL/GenBank/DDBJ whole genome shotgun (WGS) entry which is preliminary data.</text>
</comment>
<keyword evidence="3" id="KW-1185">Reference proteome</keyword>
<dbReference type="EMBL" id="OOIQ01000001">
    <property type="protein sequence ID" value="SPO42391.1"/>
    <property type="molecule type" value="Genomic_DNA"/>
</dbReference>
<feature type="compositionally biased region" description="Basic residues" evidence="1">
    <location>
        <begin position="94"/>
        <end position="104"/>
    </location>
</feature>
<proteinExistence type="predicted"/>
<protein>
    <submittedName>
        <fullName evidence="2">Uncharacterized protein</fullName>
    </submittedName>
</protein>
<dbReference type="AlphaFoldDB" id="A0A5C3FFU6"/>
<sequence>MALVGGTVGTVGSEELQVVHLAALHGRAPDFTRLICCKTAKLEEDAPLHPVHEHTHPALSLPGCLTEDRHRQDFGEKQQPSSALVELPSAQSAARRRSATRSFRASKKALRPGFELFCQN</sequence>
<feature type="region of interest" description="Disordered" evidence="1">
    <location>
        <begin position="72"/>
        <end position="104"/>
    </location>
</feature>
<name>A0A5C3FFU6_PSEA2</name>
<evidence type="ECO:0000313" key="3">
    <source>
        <dbReference type="Proteomes" id="UP000325008"/>
    </source>
</evidence>
<evidence type="ECO:0000256" key="1">
    <source>
        <dbReference type="SAM" id="MobiDB-lite"/>
    </source>
</evidence>
<accession>A0A5C3FFU6</accession>
<reference evidence="2" key="1">
    <citation type="submission" date="2018-03" db="EMBL/GenBank/DDBJ databases">
        <authorList>
            <person name="Guldener U."/>
        </authorList>
    </citation>
    <scope>NUCLEOTIDE SEQUENCE [LARGE SCALE GENOMIC DNA]</scope>
    <source>
        <strain evidence="2">ATCC34888</strain>
    </source>
</reference>
<organism evidence="2 3">
    <name type="scientific">Pseudozyma antarctica</name>
    <name type="common">Yeast</name>
    <name type="synonym">Candida antarctica</name>
    <dbReference type="NCBI Taxonomy" id="84753"/>
    <lineage>
        <taxon>Eukaryota</taxon>
        <taxon>Fungi</taxon>
        <taxon>Dikarya</taxon>
        <taxon>Basidiomycota</taxon>
        <taxon>Ustilaginomycotina</taxon>
        <taxon>Ustilaginomycetes</taxon>
        <taxon>Ustilaginales</taxon>
        <taxon>Ustilaginaceae</taxon>
        <taxon>Moesziomyces</taxon>
    </lineage>
</organism>